<dbReference type="STRING" id="471855.Shel_19260"/>
<feature type="domain" description="HTH luxR-type" evidence="4">
    <location>
        <begin position="133"/>
        <end position="198"/>
    </location>
</feature>
<dbReference type="InterPro" id="IPR001789">
    <property type="entry name" value="Sig_transdc_resp-reg_receiver"/>
</dbReference>
<evidence type="ECO:0000259" key="4">
    <source>
        <dbReference type="PROSITE" id="PS50043"/>
    </source>
</evidence>
<name>C7N7Q7_SLAHD</name>
<dbReference type="CDD" id="cd17535">
    <property type="entry name" value="REC_NarL-like"/>
    <property type="match status" value="1"/>
</dbReference>
<dbReference type="Gene3D" id="3.40.50.2300">
    <property type="match status" value="1"/>
</dbReference>
<dbReference type="HOGENOM" id="CLU_000445_90_10_11"/>
<dbReference type="GO" id="GO:0000160">
    <property type="term" value="P:phosphorelay signal transduction system"/>
    <property type="evidence" value="ECO:0007669"/>
    <property type="project" value="InterPro"/>
</dbReference>
<dbReference type="InterPro" id="IPR000792">
    <property type="entry name" value="Tscrpt_reg_LuxR_C"/>
</dbReference>
<dbReference type="AlphaFoldDB" id="C7N7Q7"/>
<keyword evidence="1 3" id="KW-0597">Phosphoprotein</keyword>
<dbReference type="PROSITE" id="PS50110">
    <property type="entry name" value="RESPONSE_REGULATORY"/>
    <property type="match status" value="1"/>
</dbReference>
<accession>C7N7Q7</accession>
<evidence type="ECO:0000256" key="2">
    <source>
        <dbReference type="ARBA" id="ARBA00023125"/>
    </source>
</evidence>
<dbReference type="EMBL" id="CP001684">
    <property type="protein sequence ID" value="ACV22942.1"/>
    <property type="molecule type" value="Genomic_DNA"/>
</dbReference>
<protein>
    <submittedName>
        <fullName evidence="6">Response regulator containing a CheY-like receiver domain and an HTH DNA-binding domain</fullName>
    </submittedName>
</protein>
<dbReference type="Pfam" id="PF00196">
    <property type="entry name" value="GerE"/>
    <property type="match status" value="1"/>
</dbReference>
<dbReference type="InterPro" id="IPR016032">
    <property type="entry name" value="Sig_transdc_resp-reg_C-effctor"/>
</dbReference>
<dbReference type="PANTHER" id="PTHR43214">
    <property type="entry name" value="TWO-COMPONENT RESPONSE REGULATOR"/>
    <property type="match status" value="1"/>
</dbReference>
<reference evidence="6 7" key="1">
    <citation type="journal article" date="2009" name="Stand. Genomic Sci.">
        <title>Complete genome sequence of Slackia heliotrinireducens type strain (RHS 1).</title>
        <authorList>
            <person name="Pukall R."/>
            <person name="Lapidus A."/>
            <person name="Nolan M."/>
            <person name="Copeland A."/>
            <person name="Glavina Del Rio T."/>
            <person name="Lucas S."/>
            <person name="Chen F."/>
            <person name="Tice H."/>
            <person name="Cheng J.F."/>
            <person name="Chertkov O."/>
            <person name="Bruce D."/>
            <person name="Goodwin L."/>
            <person name="Kuske C."/>
            <person name="Brettin T."/>
            <person name="Detter J.C."/>
            <person name="Han C."/>
            <person name="Pitluck S."/>
            <person name="Pati A."/>
            <person name="Mavrommatis K."/>
            <person name="Ivanova N."/>
            <person name="Ovchinnikova G."/>
            <person name="Chen A."/>
            <person name="Palaniappan K."/>
            <person name="Schneider S."/>
            <person name="Rohde M."/>
            <person name="Chain P."/>
            <person name="D'haeseleer P."/>
            <person name="Goker M."/>
            <person name="Bristow J."/>
            <person name="Eisen J.A."/>
            <person name="Markowitz V."/>
            <person name="Kyrpides N.C."/>
            <person name="Klenk H.P."/>
            <person name="Hugenholtz P."/>
        </authorList>
    </citation>
    <scope>NUCLEOTIDE SEQUENCE [LARGE SCALE GENOMIC DNA]</scope>
    <source>
        <strain evidence="7">ATCC 29202 / DSM 20476 / NCTC 11029 / RHS 1</strain>
    </source>
</reference>
<dbReference type="SUPFAM" id="SSF52172">
    <property type="entry name" value="CheY-like"/>
    <property type="match status" value="1"/>
</dbReference>
<dbReference type="SMART" id="SM00448">
    <property type="entry name" value="REC"/>
    <property type="match status" value="1"/>
</dbReference>
<gene>
    <name evidence="6" type="ordered locus">Shel_19260</name>
</gene>
<dbReference type="Pfam" id="PF00072">
    <property type="entry name" value="Response_reg"/>
    <property type="match status" value="1"/>
</dbReference>
<feature type="domain" description="Response regulatory" evidence="5">
    <location>
        <begin position="3"/>
        <end position="120"/>
    </location>
</feature>
<organism evidence="6 7">
    <name type="scientific">Slackia heliotrinireducens (strain ATCC 29202 / DSM 20476 / NCTC 11029 / RHS 1)</name>
    <name type="common">Peptococcus heliotrinreducens</name>
    <dbReference type="NCBI Taxonomy" id="471855"/>
    <lineage>
        <taxon>Bacteria</taxon>
        <taxon>Bacillati</taxon>
        <taxon>Actinomycetota</taxon>
        <taxon>Coriobacteriia</taxon>
        <taxon>Eggerthellales</taxon>
        <taxon>Eggerthellaceae</taxon>
        <taxon>Slackia</taxon>
    </lineage>
</organism>
<dbReference type="eggNOG" id="COG2197">
    <property type="taxonomic scope" value="Bacteria"/>
</dbReference>
<dbReference type="GO" id="GO:0003677">
    <property type="term" value="F:DNA binding"/>
    <property type="evidence" value="ECO:0007669"/>
    <property type="project" value="UniProtKB-KW"/>
</dbReference>
<evidence type="ECO:0000259" key="5">
    <source>
        <dbReference type="PROSITE" id="PS50110"/>
    </source>
</evidence>
<dbReference type="InterPro" id="IPR058245">
    <property type="entry name" value="NreC/VraR/RcsB-like_REC"/>
</dbReference>
<dbReference type="GO" id="GO:0006355">
    <property type="term" value="P:regulation of DNA-templated transcription"/>
    <property type="evidence" value="ECO:0007669"/>
    <property type="project" value="InterPro"/>
</dbReference>
<sequence>MINVMIVEDQTMLLDSLAKAIDTQENMRVVSRQVDAAVAVKEAASGIADIVLMDVCTENDSSGIVASAKIKKLNPAVKIVIMTGMPDITFVQQAKDAGVDSFVYKNIGTEDLFNVIQSTMDGYSTYPHAPIQTDIDLSDFTEDEIAILKLVCETKSRKEIAQILYLSEGTVKRRISEILARTGYESILKLAVHAVSCGLIVPNMKDE</sequence>
<keyword evidence="7" id="KW-1185">Reference proteome</keyword>
<dbReference type="SUPFAM" id="SSF46894">
    <property type="entry name" value="C-terminal effector domain of the bipartite response regulators"/>
    <property type="match status" value="1"/>
</dbReference>
<dbReference type="PROSITE" id="PS50043">
    <property type="entry name" value="HTH_LUXR_2"/>
    <property type="match status" value="1"/>
</dbReference>
<dbReference type="RefSeq" id="WP_012799044.1">
    <property type="nucleotide sequence ID" value="NC_013165.1"/>
</dbReference>
<evidence type="ECO:0000256" key="3">
    <source>
        <dbReference type="PROSITE-ProRule" id="PRU00169"/>
    </source>
</evidence>
<proteinExistence type="predicted"/>
<evidence type="ECO:0000313" key="7">
    <source>
        <dbReference type="Proteomes" id="UP000002026"/>
    </source>
</evidence>
<dbReference type="SMART" id="SM00421">
    <property type="entry name" value="HTH_LUXR"/>
    <property type="match status" value="1"/>
</dbReference>
<evidence type="ECO:0000313" key="6">
    <source>
        <dbReference type="EMBL" id="ACV22942.1"/>
    </source>
</evidence>
<dbReference type="PANTHER" id="PTHR43214:SF42">
    <property type="entry name" value="TRANSCRIPTIONAL REGULATORY PROTEIN DESR"/>
    <property type="match status" value="1"/>
</dbReference>
<dbReference type="InterPro" id="IPR039420">
    <property type="entry name" value="WalR-like"/>
</dbReference>
<dbReference type="KEGG" id="shi:Shel_19260"/>
<dbReference type="InterPro" id="IPR011006">
    <property type="entry name" value="CheY-like_superfamily"/>
</dbReference>
<evidence type="ECO:0000256" key="1">
    <source>
        <dbReference type="ARBA" id="ARBA00022553"/>
    </source>
</evidence>
<feature type="modified residue" description="4-aspartylphosphate" evidence="3">
    <location>
        <position position="54"/>
    </location>
</feature>
<dbReference type="Proteomes" id="UP000002026">
    <property type="component" value="Chromosome"/>
</dbReference>
<keyword evidence="2 6" id="KW-0238">DNA-binding</keyword>